<keyword evidence="2" id="KW-1185">Reference proteome</keyword>
<dbReference type="Proteomes" id="UP000299102">
    <property type="component" value="Unassembled WGS sequence"/>
</dbReference>
<proteinExistence type="predicted"/>
<organism evidence="1 2">
    <name type="scientific">Eumeta variegata</name>
    <name type="common">Bagworm moth</name>
    <name type="synonym">Eumeta japonica</name>
    <dbReference type="NCBI Taxonomy" id="151549"/>
    <lineage>
        <taxon>Eukaryota</taxon>
        <taxon>Metazoa</taxon>
        <taxon>Ecdysozoa</taxon>
        <taxon>Arthropoda</taxon>
        <taxon>Hexapoda</taxon>
        <taxon>Insecta</taxon>
        <taxon>Pterygota</taxon>
        <taxon>Neoptera</taxon>
        <taxon>Endopterygota</taxon>
        <taxon>Lepidoptera</taxon>
        <taxon>Glossata</taxon>
        <taxon>Ditrysia</taxon>
        <taxon>Tineoidea</taxon>
        <taxon>Psychidae</taxon>
        <taxon>Oiketicinae</taxon>
        <taxon>Eumeta</taxon>
    </lineage>
</organism>
<dbReference type="EMBL" id="BGZK01000573">
    <property type="protein sequence ID" value="GBP51066.1"/>
    <property type="molecule type" value="Genomic_DNA"/>
</dbReference>
<evidence type="ECO:0000313" key="1">
    <source>
        <dbReference type="EMBL" id="GBP51066.1"/>
    </source>
</evidence>
<dbReference type="AlphaFoldDB" id="A0A4C1WHZ8"/>
<protein>
    <submittedName>
        <fullName evidence="1">Uncharacterized protein</fullName>
    </submittedName>
</protein>
<evidence type="ECO:0000313" key="2">
    <source>
        <dbReference type="Proteomes" id="UP000299102"/>
    </source>
</evidence>
<gene>
    <name evidence="1" type="ORF">EVAR_87643_1</name>
</gene>
<comment type="caution">
    <text evidence="1">The sequence shown here is derived from an EMBL/GenBank/DDBJ whole genome shotgun (WGS) entry which is preliminary data.</text>
</comment>
<sequence>MVAIARRRSGPVGRQRDVLRGSGHALAILPAGARVGRRSANAVSHEARAAPNFRTPPRPSPALLAPRRAPLPRACEFSWAMPPCAVIEARPAPSMNAAATHPPARPRVAVNLTIRRDPLSRFPARPSLAFCTFRAPLGSMEGNTRALYGSLRIARDSTCTQHVRPARLLRELIL</sequence>
<accession>A0A4C1WHZ8</accession>
<name>A0A4C1WHZ8_EUMVA</name>
<reference evidence="1 2" key="1">
    <citation type="journal article" date="2019" name="Commun. Biol.">
        <title>The bagworm genome reveals a unique fibroin gene that provides high tensile strength.</title>
        <authorList>
            <person name="Kono N."/>
            <person name="Nakamura H."/>
            <person name="Ohtoshi R."/>
            <person name="Tomita M."/>
            <person name="Numata K."/>
            <person name="Arakawa K."/>
        </authorList>
    </citation>
    <scope>NUCLEOTIDE SEQUENCE [LARGE SCALE GENOMIC DNA]</scope>
</reference>